<dbReference type="InterPro" id="IPR043502">
    <property type="entry name" value="DNA/RNA_pol_sf"/>
</dbReference>
<dbReference type="InterPro" id="IPR005135">
    <property type="entry name" value="Endo/exonuclease/phosphatase"/>
</dbReference>
<dbReference type="PANTHER" id="PTHR19446">
    <property type="entry name" value="REVERSE TRANSCRIPTASES"/>
    <property type="match status" value="1"/>
</dbReference>
<dbReference type="Pfam" id="PF03372">
    <property type="entry name" value="Exo_endo_phos"/>
    <property type="match status" value="1"/>
</dbReference>
<dbReference type="Pfam" id="PF00078">
    <property type="entry name" value="RVT_1"/>
    <property type="match status" value="1"/>
</dbReference>
<organism evidence="2 3">
    <name type="scientific">Aegilops tauschii subsp. strangulata</name>
    <name type="common">Goatgrass</name>
    <dbReference type="NCBI Taxonomy" id="200361"/>
    <lineage>
        <taxon>Eukaryota</taxon>
        <taxon>Viridiplantae</taxon>
        <taxon>Streptophyta</taxon>
        <taxon>Embryophyta</taxon>
        <taxon>Tracheophyta</taxon>
        <taxon>Spermatophyta</taxon>
        <taxon>Magnoliopsida</taxon>
        <taxon>Liliopsida</taxon>
        <taxon>Poales</taxon>
        <taxon>Poaceae</taxon>
        <taxon>BOP clade</taxon>
        <taxon>Pooideae</taxon>
        <taxon>Triticodae</taxon>
        <taxon>Triticeae</taxon>
        <taxon>Triticinae</taxon>
        <taxon>Aegilops</taxon>
    </lineage>
</organism>
<dbReference type="SUPFAM" id="SSF56219">
    <property type="entry name" value="DNase I-like"/>
    <property type="match status" value="1"/>
</dbReference>
<dbReference type="AlphaFoldDB" id="A0A453T2N0"/>
<dbReference type="EnsemblPlants" id="AET7Gv21203000.1">
    <property type="protein sequence ID" value="AET7Gv21203000.1"/>
    <property type="gene ID" value="AET7Gv21203000"/>
</dbReference>
<name>A0A453T2N0_AEGTS</name>
<dbReference type="SUPFAM" id="SSF56672">
    <property type="entry name" value="DNA/RNA polymerases"/>
    <property type="match status" value="1"/>
</dbReference>
<dbReference type="Proteomes" id="UP000015105">
    <property type="component" value="Chromosome 7D"/>
</dbReference>
<reference evidence="3" key="2">
    <citation type="journal article" date="2017" name="Nat. Plants">
        <title>The Aegilops tauschii genome reveals multiple impacts of transposons.</title>
        <authorList>
            <person name="Zhao G."/>
            <person name="Zou C."/>
            <person name="Li K."/>
            <person name="Wang K."/>
            <person name="Li T."/>
            <person name="Gao L."/>
            <person name="Zhang X."/>
            <person name="Wang H."/>
            <person name="Yang Z."/>
            <person name="Liu X."/>
            <person name="Jiang W."/>
            <person name="Mao L."/>
            <person name="Kong X."/>
            <person name="Jiao Y."/>
            <person name="Jia J."/>
        </authorList>
    </citation>
    <scope>NUCLEOTIDE SEQUENCE [LARGE SCALE GENOMIC DNA]</scope>
    <source>
        <strain evidence="3">cv. AL8/78</strain>
    </source>
</reference>
<keyword evidence="3" id="KW-1185">Reference proteome</keyword>
<dbReference type="GO" id="GO:0003824">
    <property type="term" value="F:catalytic activity"/>
    <property type="evidence" value="ECO:0007669"/>
    <property type="project" value="InterPro"/>
</dbReference>
<proteinExistence type="predicted"/>
<reference evidence="2" key="5">
    <citation type="journal article" date="2021" name="G3 (Bethesda)">
        <title>Aegilops tauschii genome assembly Aet v5.0 features greater sequence contiguity and improved annotation.</title>
        <authorList>
            <person name="Wang L."/>
            <person name="Zhu T."/>
            <person name="Rodriguez J.C."/>
            <person name="Deal K.R."/>
            <person name="Dubcovsky J."/>
            <person name="McGuire P.E."/>
            <person name="Lux T."/>
            <person name="Spannagl M."/>
            <person name="Mayer K.F.X."/>
            <person name="Baldrich P."/>
            <person name="Meyers B.C."/>
            <person name="Huo N."/>
            <person name="Gu Y.Q."/>
            <person name="Zhou H."/>
            <person name="Devos K.M."/>
            <person name="Bennetzen J.L."/>
            <person name="Unver T."/>
            <person name="Budak H."/>
            <person name="Gulick P.J."/>
            <person name="Galiba G."/>
            <person name="Kalapos B."/>
            <person name="Nelson D.R."/>
            <person name="Li P."/>
            <person name="You F.M."/>
            <person name="Luo M.C."/>
            <person name="Dvorak J."/>
        </authorList>
    </citation>
    <scope>NUCLEOTIDE SEQUENCE [LARGE SCALE GENOMIC DNA]</scope>
    <source>
        <strain evidence="2">cv. AL8/78</strain>
    </source>
</reference>
<protein>
    <recommendedName>
        <fullName evidence="1">Reverse transcriptase domain-containing protein</fullName>
    </recommendedName>
</protein>
<dbReference type="Gramene" id="AET7Gv21203000.1">
    <property type="protein sequence ID" value="AET7Gv21203000.1"/>
    <property type="gene ID" value="AET7Gv21203000"/>
</dbReference>
<accession>A0A453T2N0</accession>
<reference evidence="2" key="3">
    <citation type="journal article" date="2017" name="Nature">
        <title>Genome sequence of the progenitor of the wheat D genome Aegilops tauschii.</title>
        <authorList>
            <person name="Luo M.C."/>
            <person name="Gu Y.Q."/>
            <person name="Puiu D."/>
            <person name="Wang H."/>
            <person name="Twardziok S.O."/>
            <person name="Deal K.R."/>
            <person name="Huo N."/>
            <person name="Zhu T."/>
            <person name="Wang L."/>
            <person name="Wang Y."/>
            <person name="McGuire P.E."/>
            <person name="Liu S."/>
            <person name="Long H."/>
            <person name="Ramasamy R.K."/>
            <person name="Rodriguez J.C."/>
            <person name="Van S.L."/>
            <person name="Yuan L."/>
            <person name="Wang Z."/>
            <person name="Xia Z."/>
            <person name="Xiao L."/>
            <person name="Anderson O.D."/>
            <person name="Ouyang S."/>
            <person name="Liang Y."/>
            <person name="Zimin A.V."/>
            <person name="Pertea G."/>
            <person name="Qi P."/>
            <person name="Bennetzen J.L."/>
            <person name="Dai X."/>
            <person name="Dawson M.W."/>
            <person name="Muller H.G."/>
            <person name="Kugler K."/>
            <person name="Rivarola-Duarte L."/>
            <person name="Spannagl M."/>
            <person name="Mayer K.F.X."/>
            <person name="Lu F.H."/>
            <person name="Bevan M.W."/>
            <person name="Leroy P."/>
            <person name="Li P."/>
            <person name="You F.M."/>
            <person name="Sun Q."/>
            <person name="Liu Z."/>
            <person name="Lyons E."/>
            <person name="Wicker T."/>
            <person name="Salzberg S.L."/>
            <person name="Devos K.M."/>
            <person name="Dvorak J."/>
        </authorList>
    </citation>
    <scope>NUCLEOTIDE SEQUENCE [LARGE SCALE GENOMIC DNA]</scope>
    <source>
        <strain evidence="2">cv. AL8/78</strain>
    </source>
</reference>
<evidence type="ECO:0000313" key="2">
    <source>
        <dbReference type="EnsemblPlants" id="AET7Gv21203000.1"/>
    </source>
</evidence>
<reference evidence="3" key="1">
    <citation type="journal article" date="2014" name="Science">
        <title>Ancient hybridizations among the ancestral genomes of bread wheat.</title>
        <authorList>
            <consortium name="International Wheat Genome Sequencing Consortium,"/>
            <person name="Marcussen T."/>
            <person name="Sandve S.R."/>
            <person name="Heier L."/>
            <person name="Spannagl M."/>
            <person name="Pfeifer M."/>
            <person name="Jakobsen K.S."/>
            <person name="Wulff B.B."/>
            <person name="Steuernagel B."/>
            <person name="Mayer K.F."/>
            <person name="Olsen O.A."/>
        </authorList>
    </citation>
    <scope>NUCLEOTIDE SEQUENCE [LARGE SCALE GENOMIC DNA]</scope>
    <source>
        <strain evidence="3">cv. AL8/78</strain>
    </source>
</reference>
<dbReference type="PROSITE" id="PS50878">
    <property type="entry name" value="RT_POL"/>
    <property type="match status" value="1"/>
</dbReference>
<dbReference type="InterPro" id="IPR000477">
    <property type="entry name" value="RT_dom"/>
</dbReference>
<reference evidence="2" key="4">
    <citation type="submission" date="2019-03" db="UniProtKB">
        <authorList>
            <consortium name="EnsemblPlants"/>
        </authorList>
    </citation>
    <scope>IDENTIFICATION</scope>
</reference>
<dbReference type="Gene3D" id="3.60.10.10">
    <property type="entry name" value="Endonuclease/exonuclease/phosphatase"/>
    <property type="match status" value="1"/>
</dbReference>
<feature type="domain" description="Reverse transcriptase" evidence="1">
    <location>
        <begin position="484"/>
        <end position="760"/>
    </location>
</feature>
<evidence type="ECO:0000313" key="3">
    <source>
        <dbReference type="Proteomes" id="UP000015105"/>
    </source>
</evidence>
<evidence type="ECO:0000259" key="1">
    <source>
        <dbReference type="PROSITE" id="PS50878"/>
    </source>
</evidence>
<dbReference type="CDD" id="cd01650">
    <property type="entry name" value="RT_nLTR_like"/>
    <property type="match status" value="1"/>
</dbReference>
<dbReference type="InterPro" id="IPR036691">
    <property type="entry name" value="Endo/exonu/phosph_ase_sf"/>
</dbReference>
<dbReference type="STRING" id="200361.A0A453T2N0"/>
<sequence length="1073" mass="121237">MDLNLFNWNVRGLHNPAKRRTVAKLIADLKCNIVCLQETKLEMMDIILVAESVGARFSDNFVYKPAAGSRGGILIACSDDFSVEPLLSIPDEFSITATITDKSNNASWSITAVYGPQNTPDKLRFLTELAALKPLVLKEWLVLGDFNLICKAEEKSNTNVNFRLMGQFRNTIDLLEMRDLPLCGKKFTWSNERAGTTLTRIDRMLISNDWELRYPQYQLSLASSAVSDHSPLLLKKMDVKVFKGFRFEAYWLKLQDIDEVVSLSWNKPLASAEPVRRLHAKLARTALALKRWEKKIKSASNLAFNVENEVIFNLDLAMEERELSEAEWSLRRKLKARLLGIAAMGRIAWRQRSRITKIKASDASSKLFHLRANGRRRKNHIPSLQSQNGAVTDHKLKEEILLNHFKSLMGTRDSGRLTINWAQLQHPTADLQHLELPFTEDEIKGAVFDLHDEKAPGPDGFIGKFFKRFWSLIKDDLVAAVHQLFCLRGGNWRLLNSAHIVLLPKSTAARCASDFRPVSLIHSFAKIFCKLLANRLGPELQKLISCTQSAFIQGRSIQDNFLYVQNTIKNAYKKNIPLVFLKLDFAKAFDSVHWPYLIDVMKAYGFGQRWRDIICQLLASSSSRILLNGCPGPAFTHLKGLRQGDPLSPMLFILAMDPPLRMLDAATARGLLEPIPQNVVRMRASLYADDAAIFVSPNHLQIMATLSILEAFGNISGLKINPAKCVAYPIRCHQVELQSMLPDFEGSVGSFPCKYLGLPLSFRRLRRIDLQPFLGKGAGRMSIWKGKLLNRTGRLDLINSVISATITFFLTSFTPSGWFTRKFDKLRRNFLWNADEEAHGGKCLVNWKRIRAPKNVGGLGIKDIQAFGRALRLRWPWFEWDNLDRPWKGTPVPCEMADLNLFAACTSISLGDGLTAKFWSHRWLGGNAPKELAPGLYNLARSKQLTVREALHNGSWMRGLRNINSAILMDSFIDLWWRLQETVLLPRPDTISWNFSPNGNTRLNRHTLCSSSLGYHSHIFTAFGTSKLSEKSNSLSGHFCRTDSGLLTGCLRGGGIITMLVRAVIKPWKLPNT</sequence>